<feature type="chain" id="PRO_5046764939" description="DUF4773 domain-containing protein" evidence="1">
    <location>
        <begin position="24"/>
        <end position="158"/>
    </location>
</feature>
<protein>
    <recommendedName>
        <fullName evidence="2">DUF4773 domain-containing protein</fullName>
    </recommendedName>
</protein>
<feature type="signal peptide" evidence="1">
    <location>
        <begin position="1"/>
        <end position="23"/>
    </location>
</feature>
<evidence type="ECO:0000313" key="4">
    <source>
        <dbReference type="RefSeq" id="XP_065722519.2"/>
    </source>
</evidence>
<gene>
    <name evidence="4" type="primary">LOC108015453</name>
</gene>
<feature type="domain" description="DUF4773" evidence="2">
    <location>
        <begin position="38"/>
        <end position="154"/>
    </location>
</feature>
<accession>A0AB40DHJ0</accession>
<evidence type="ECO:0000256" key="1">
    <source>
        <dbReference type="SAM" id="SignalP"/>
    </source>
</evidence>
<name>A0AB40DHJ0_DROSZ</name>
<organism evidence="3 4">
    <name type="scientific">Drosophila suzukii</name>
    <name type="common">Spotted-wing drosophila fruit fly</name>
    <dbReference type="NCBI Taxonomy" id="28584"/>
    <lineage>
        <taxon>Eukaryota</taxon>
        <taxon>Metazoa</taxon>
        <taxon>Ecdysozoa</taxon>
        <taxon>Arthropoda</taxon>
        <taxon>Hexapoda</taxon>
        <taxon>Insecta</taxon>
        <taxon>Pterygota</taxon>
        <taxon>Neoptera</taxon>
        <taxon>Endopterygota</taxon>
        <taxon>Diptera</taxon>
        <taxon>Brachycera</taxon>
        <taxon>Muscomorpha</taxon>
        <taxon>Ephydroidea</taxon>
        <taxon>Drosophilidae</taxon>
        <taxon>Drosophila</taxon>
        <taxon>Sophophora</taxon>
    </lineage>
</organism>
<dbReference type="AlphaFoldDB" id="A0AB40DHJ0"/>
<reference evidence="4" key="1">
    <citation type="submission" date="2025-08" db="UniProtKB">
        <authorList>
            <consortium name="RefSeq"/>
        </authorList>
    </citation>
    <scope>IDENTIFICATION</scope>
</reference>
<dbReference type="PANTHER" id="PTHR36299:SF1">
    <property type="entry name" value="DUF4773 DOMAIN-CONTAINING PROTEIN"/>
    <property type="match status" value="1"/>
</dbReference>
<evidence type="ECO:0000313" key="3">
    <source>
        <dbReference type="Proteomes" id="UP001652628"/>
    </source>
</evidence>
<dbReference type="InterPro" id="IPR031941">
    <property type="entry name" value="DUF4773"/>
</dbReference>
<keyword evidence="3" id="KW-1185">Reference proteome</keyword>
<dbReference type="Pfam" id="PF15998">
    <property type="entry name" value="DUF4773"/>
    <property type="match status" value="1"/>
</dbReference>
<evidence type="ECO:0000259" key="2">
    <source>
        <dbReference type="Pfam" id="PF15998"/>
    </source>
</evidence>
<dbReference type="PANTHER" id="PTHR36299">
    <property type="entry name" value="AGAP008005-PA"/>
    <property type="match status" value="1"/>
</dbReference>
<dbReference type="Proteomes" id="UP001652628">
    <property type="component" value="Chromosome 3"/>
</dbReference>
<proteinExistence type="predicted"/>
<sequence length="158" mass="16196">MAKSHAILLGLLAVMASLSSVIGLDRGLTISAAQSQGCQCSATMSCSCCQSVSVSLMNETSTLCLTLGIGIPSGSIDFVATLDGTSVGSFSINPLTPPTYCLPVILLASLDVCLKIKVQVKGAVVKACPTFHTNFSTSQVVGYDFPCIQVGMNGVSLV</sequence>
<dbReference type="RefSeq" id="XP_065722519.2">
    <property type="nucleotide sequence ID" value="XM_065866447.2"/>
</dbReference>
<dbReference type="GeneID" id="108015453"/>
<keyword evidence="1" id="KW-0732">Signal</keyword>